<evidence type="ECO:0000256" key="1">
    <source>
        <dbReference type="SAM" id="Phobius"/>
    </source>
</evidence>
<feature type="transmembrane region" description="Helical" evidence="1">
    <location>
        <begin position="102"/>
        <end position="129"/>
    </location>
</feature>
<feature type="transmembrane region" description="Helical" evidence="1">
    <location>
        <begin position="7"/>
        <end position="23"/>
    </location>
</feature>
<evidence type="ECO:0000313" key="2">
    <source>
        <dbReference type="EMBL" id="MBF0966178.1"/>
    </source>
</evidence>
<gene>
    <name evidence="2" type="ORF">HXK09_03255</name>
</gene>
<feature type="transmembrane region" description="Helical" evidence="1">
    <location>
        <begin position="66"/>
        <end position="90"/>
    </location>
</feature>
<evidence type="ECO:0000313" key="3">
    <source>
        <dbReference type="Proteomes" id="UP000759246"/>
    </source>
</evidence>
<comment type="caution">
    <text evidence="2">The sequence shown here is derived from an EMBL/GenBank/DDBJ whole genome shotgun (WGS) entry which is preliminary data.</text>
</comment>
<dbReference type="AlphaFoldDB" id="A0A929WVT9"/>
<sequence length="182" mass="20023">MDRVARIAAPLFFIAMVYAGWRFDLNLPIQPLLSPGPWIVALLIATYFSALTVLHSQDKVTPRVLAFWGLIIKLALLPIFLVMLILTIIVPLDSSNGNVSGFLMIFLILPLDAGVYCLMLVSSFHGFAATKRLLAEQTIPSATVKRLRKMHAVPIADLVAAIWLYVLLRRLDSAAPASARDA</sequence>
<dbReference type="Proteomes" id="UP000759246">
    <property type="component" value="Unassembled WGS sequence"/>
</dbReference>
<proteinExistence type="predicted"/>
<dbReference type="EMBL" id="JABZGF010000060">
    <property type="protein sequence ID" value="MBF0966178.1"/>
    <property type="molecule type" value="Genomic_DNA"/>
</dbReference>
<keyword evidence="1" id="KW-0812">Transmembrane</keyword>
<protein>
    <submittedName>
        <fullName evidence="2">Uncharacterized protein</fullName>
    </submittedName>
</protein>
<organism evidence="2 3">
    <name type="scientific">Actinomyces bouchesdurhonensis</name>
    <dbReference type="NCBI Taxonomy" id="1852361"/>
    <lineage>
        <taxon>Bacteria</taxon>
        <taxon>Bacillati</taxon>
        <taxon>Actinomycetota</taxon>
        <taxon>Actinomycetes</taxon>
        <taxon>Actinomycetales</taxon>
        <taxon>Actinomycetaceae</taxon>
        <taxon>Actinomyces</taxon>
    </lineage>
</organism>
<accession>A0A929WVT9</accession>
<name>A0A929WVT9_9ACTO</name>
<reference evidence="2" key="1">
    <citation type="submission" date="2020-04" db="EMBL/GenBank/DDBJ databases">
        <title>Deep metagenomics examines the oral microbiome during advanced dental caries in children, revealing novel taxa and co-occurrences with host molecules.</title>
        <authorList>
            <person name="Baker J.L."/>
            <person name="Morton J.T."/>
            <person name="Dinis M."/>
            <person name="Alvarez R."/>
            <person name="Tran N.C."/>
            <person name="Knight R."/>
            <person name="Edlund A."/>
        </authorList>
    </citation>
    <scope>NUCLEOTIDE SEQUENCE</scope>
    <source>
        <strain evidence="2">JCVI_30_bin.13</strain>
    </source>
</reference>
<keyword evidence="1" id="KW-1133">Transmembrane helix</keyword>
<keyword evidence="1" id="KW-0472">Membrane</keyword>
<feature type="transmembrane region" description="Helical" evidence="1">
    <location>
        <begin position="35"/>
        <end position="54"/>
    </location>
</feature>